<reference evidence="3 4" key="1">
    <citation type="submission" date="2014-11" db="EMBL/GenBank/DDBJ databases">
        <title>Genome sequence of Pseudomonas tuomuerensis JCM 14085.</title>
        <authorList>
            <person name="Shin S.-K."/>
            <person name="Yi H."/>
        </authorList>
    </citation>
    <scope>NUCLEOTIDE SEQUENCE [LARGE SCALE GENOMIC DNA]</scope>
    <source>
        <strain evidence="3 4">JCM 14085</strain>
    </source>
</reference>
<sequence>MTEHLHQEALSALLDGELEPALRPMAEAHLPTCADCQARLVELRVLGEDLRALRGRTRAASGPRRLPLALGAAASLLLGVLLGSTLVTPERREMPASALLAVLSSTPPGGLCARPEFCQPQGVSQ</sequence>
<dbReference type="InterPro" id="IPR041916">
    <property type="entry name" value="Anti_sigma_zinc_sf"/>
</dbReference>
<evidence type="ECO:0000259" key="2">
    <source>
        <dbReference type="Pfam" id="PF13490"/>
    </source>
</evidence>
<dbReference type="Gene3D" id="1.10.10.1320">
    <property type="entry name" value="Anti-sigma factor, zinc-finger domain"/>
    <property type="match status" value="1"/>
</dbReference>
<name>A0A0B3BTF6_9PSED</name>
<feature type="domain" description="Putative zinc-finger" evidence="2">
    <location>
        <begin position="7"/>
        <end position="37"/>
    </location>
</feature>
<gene>
    <name evidence="3" type="ORF">PT85_14150</name>
</gene>
<dbReference type="InterPro" id="IPR027383">
    <property type="entry name" value="Znf_put"/>
</dbReference>
<dbReference type="EMBL" id="JTAK01000005">
    <property type="protein sequence ID" value="KHO64341.1"/>
    <property type="molecule type" value="Genomic_DNA"/>
</dbReference>
<dbReference type="Proteomes" id="UP000030980">
    <property type="component" value="Unassembled WGS sequence"/>
</dbReference>
<keyword evidence="1" id="KW-1133">Transmembrane helix</keyword>
<comment type="caution">
    <text evidence="3">The sequence shown here is derived from an EMBL/GenBank/DDBJ whole genome shotgun (WGS) entry which is preliminary data.</text>
</comment>
<evidence type="ECO:0000256" key="1">
    <source>
        <dbReference type="SAM" id="Phobius"/>
    </source>
</evidence>
<accession>A0A0B3BTF6</accession>
<dbReference type="OrthoDB" id="6906347at2"/>
<dbReference type="Pfam" id="PF13490">
    <property type="entry name" value="zf-HC2"/>
    <property type="match status" value="1"/>
</dbReference>
<dbReference type="AlphaFoldDB" id="A0A0B3BTF6"/>
<keyword evidence="1" id="KW-0812">Transmembrane</keyword>
<keyword evidence="4" id="KW-1185">Reference proteome</keyword>
<evidence type="ECO:0000313" key="3">
    <source>
        <dbReference type="EMBL" id="KHO64341.1"/>
    </source>
</evidence>
<feature type="transmembrane region" description="Helical" evidence="1">
    <location>
        <begin position="66"/>
        <end position="87"/>
    </location>
</feature>
<organism evidence="3 4">
    <name type="scientific">Pseudomonas flexibilis</name>
    <dbReference type="NCBI Taxonomy" id="706570"/>
    <lineage>
        <taxon>Bacteria</taxon>
        <taxon>Pseudomonadati</taxon>
        <taxon>Pseudomonadota</taxon>
        <taxon>Gammaproteobacteria</taxon>
        <taxon>Pseudomonadales</taxon>
        <taxon>Pseudomonadaceae</taxon>
        <taxon>Pseudomonas</taxon>
    </lineage>
</organism>
<protein>
    <recommendedName>
        <fullName evidence="2">Putative zinc-finger domain-containing protein</fullName>
    </recommendedName>
</protein>
<dbReference type="RefSeq" id="WP_039607000.1">
    <property type="nucleotide sequence ID" value="NZ_FMUP01000003.1"/>
</dbReference>
<keyword evidence="1" id="KW-0472">Membrane</keyword>
<proteinExistence type="predicted"/>
<dbReference type="STRING" id="706570.PT85_14150"/>
<evidence type="ECO:0000313" key="4">
    <source>
        <dbReference type="Proteomes" id="UP000030980"/>
    </source>
</evidence>